<dbReference type="GO" id="GO:0006644">
    <property type="term" value="P:phospholipid metabolic process"/>
    <property type="evidence" value="ECO:0007669"/>
    <property type="project" value="InterPro"/>
</dbReference>
<feature type="chain" id="PRO_5041979417" evidence="4">
    <location>
        <begin position="16"/>
        <end position="187"/>
    </location>
</feature>
<dbReference type="GO" id="GO:0005576">
    <property type="term" value="C:extracellular region"/>
    <property type="evidence" value="ECO:0007669"/>
    <property type="project" value="UniProtKB-SubCell"/>
</dbReference>
<dbReference type="GO" id="GO:0005509">
    <property type="term" value="F:calcium ion binding"/>
    <property type="evidence" value="ECO:0007669"/>
    <property type="project" value="InterPro"/>
</dbReference>
<dbReference type="PROSITE" id="PS00118">
    <property type="entry name" value="PA2_HIS"/>
    <property type="match status" value="1"/>
</dbReference>
<comment type="caution">
    <text evidence="5">The sequence shown here is derived from an EMBL/GenBank/DDBJ whole genome shotgun (WGS) entry which is preliminary data.</text>
</comment>
<evidence type="ECO:0000256" key="3">
    <source>
        <dbReference type="SAM" id="MobiDB-lite"/>
    </source>
</evidence>
<evidence type="ECO:0000256" key="1">
    <source>
        <dbReference type="ARBA" id="ARBA00004613"/>
    </source>
</evidence>
<reference evidence="5" key="1">
    <citation type="journal article" date="2023" name="BMC Genomics">
        <title>Chromosome-level genome assemblies of Cutaneotrichosporon spp. (Trichosporonales, Basidiomycota) reveal imbalanced evolution between nucleotide sequences and chromosome synteny.</title>
        <authorList>
            <person name="Kobayashi Y."/>
            <person name="Kayamori A."/>
            <person name="Aoki K."/>
            <person name="Shiwa Y."/>
            <person name="Matsutani M."/>
            <person name="Fujita N."/>
            <person name="Sugita T."/>
            <person name="Iwasaki W."/>
            <person name="Tanaka N."/>
            <person name="Takashima M."/>
        </authorList>
    </citation>
    <scope>NUCLEOTIDE SEQUENCE</scope>
    <source>
        <strain evidence="5">HIS016</strain>
    </source>
</reference>
<comment type="subcellular location">
    <subcellularLocation>
        <location evidence="1">Secreted</location>
    </subcellularLocation>
</comment>
<gene>
    <name evidence="5" type="primary">PLA2G12A</name>
    <name evidence="5" type="ORF">CspeluHIS016_0505720</name>
</gene>
<evidence type="ECO:0000313" key="5">
    <source>
        <dbReference type="EMBL" id="GMK58540.1"/>
    </source>
</evidence>
<dbReference type="GO" id="GO:0004623">
    <property type="term" value="F:phospholipase A2 activity"/>
    <property type="evidence" value="ECO:0007669"/>
    <property type="project" value="InterPro"/>
</dbReference>
<keyword evidence="2" id="KW-0964">Secreted</keyword>
<keyword evidence="4" id="KW-0732">Signal</keyword>
<dbReference type="PANTHER" id="PTHR12824">
    <property type="entry name" value="GROUP XII SECRETORY PHOSPHOLIPASE A2 FAMILY MEMBER"/>
    <property type="match status" value="1"/>
</dbReference>
<dbReference type="Pfam" id="PF06951">
    <property type="entry name" value="PLA2G12"/>
    <property type="match status" value="1"/>
</dbReference>
<reference evidence="5" key="2">
    <citation type="submission" date="2023-06" db="EMBL/GenBank/DDBJ databases">
        <authorList>
            <person name="Kobayashi Y."/>
            <person name="Kayamori A."/>
            <person name="Aoki K."/>
            <person name="Shiwa Y."/>
            <person name="Fujita N."/>
            <person name="Sugita T."/>
            <person name="Iwasaki W."/>
            <person name="Tanaka N."/>
            <person name="Takashima M."/>
        </authorList>
    </citation>
    <scope>NUCLEOTIDE SEQUENCE</scope>
    <source>
        <strain evidence="5">HIS016</strain>
    </source>
</reference>
<evidence type="ECO:0000313" key="6">
    <source>
        <dbReference type="Proteomes" id="UP001222932"/>
    </source>
</evidence>
<dbReference type="PANTHER" id="PTHR12824:SF8">
    <property type="entry name" value="GXIVSPLA2, ISOFORM A"/>
    <property type="match status" value="1"/>
</dbReference>
<accession>A0AAD3TXZ8</accession>
<dbReference type="InterPro" id="IPR036444">
    <property type="entry name" value="PLipase_A2_dom_sf"/>
</dbReference>
<feature type="region of interest" description="Disordered" evidence="3">
    <location>
        <begin position="68"/>
        <end position="90"/>
    </location>
</feature>
<dbReference type="InterPro" id="IPR010711">
    <property type="entry name" value="PLA2G12"/>
</dbReference>
<protein>
    <submittedName>
        <fullName evidence="5">Uncharacterized protein</fullName>
    </submittedName>
</protein>
<evidence type="ECO:0000256" key="4">
    <source>
        <dbReference type="SAM" id="SignalP"/>
    </source>
</evidence>
<evidence type="ECO:0000256" key="2">
    <source>
        <dbReference type="ARBA" id="ARBA00022525"/>
    </source>
</evidence>
<sequence length="187" mass="20540">MRFLITLCLLALVSAGVINTATTASLNARDDSPQPRSGQLRDMASIVMRDMATQLNVIRSPEARELAKRDATGRCPRPKRPVSNGVAPKPNGCGPAGKFEKFVPESYFHGCCRRHDICYSTCPKSRARCDTEFLNCGKATCASRFPRKLSVGYLQCRAKIQVYHTQPIKRMVASGTAIHALLQRVSG</sequence>
<feature type="signal peptide" evidence="4">
    <location>
        <begin position="1"/>
        <end position="15"/>
    </location>
</feature>
<dbReference type="GO" id="GO:0050482">
    <property type="term" value="P:arachidonate secretion"/>
    <property type="evidence" value="ECO:0007669"/>
    <property type="project" value="InterPro"/>
</dbReference>
<dbReference type="EMBL" id="BTCM01000005">
    <property type="protein sequence ID" value="GMK58540.1"/>
    <property type="molecule type" value="Genomic_DNA"/>
</dbReference>
<proteinExistence type="predicted"/>
<dbReference type="GO" id="GO:0016042">
    <property type="term" value="P:lipid catabolic process"/>
    <property type="evidence" value="ECO:0007669"/>
    <property type="project" value="InterPro"/>
</dbReference>
<dbReference type="InterPro" id="IPR033113">
    <property type="entry name" value="PLA2_histidine"/>
</dbReference>
<dbReference type="AlphaFoldDB" id="A0AAD3TXZ8"/>
<keyword evidence="6" id="KW-1185">Reference proteome</keyword>
<dbReference type="SUPFAM" id="SSF48619">
    <property type="entry name" value="Phospholipase A2, PLA2"/>
    <property type="match status" value="1"/>
</dbReference>
<dbReference type="Gene3D" id="1.20.90.10">
    <property type="entry name" value="Phospholipase A2 domain"/>
    <property type="match status" value="1"/>
</dbReference>
<name>A0AAD3TXZ8_9TREE</name>
<organism evidence="5 6">
    <name type="scientific">Cutaneotrichosporon spelunceum</name>
    <dbReference type="NCBI Taxonomy" id="1672016"/>
    <lineage>
        <taxon>Eukaryota</taxon>
        <taxon>Fungi</taxon>
        <taxon>Dikarya</taxon>
        <taxon>Basidiomycota</taxon>
        <taxon>Agaricomycotina</taxon>
        <taxon>Tremellomycetes</taxon>
        <taxon>Trichosporonales</taxon>
        <taxon>Trichosporonaceae</taxon>
        <taxon>Cutaneotrichosporon</taxon>
    </lineage>
</organism>
<dbReference type="Proteomes" id="UP001222932">
    <property type="component" value="Unassembled WGS sequence"/>
</dbReference>